<comment type="caution">
    <text evidence="1">The sequence shown here is derived from an EMBL/GenBank/DDBJ whole genome shotgun (WGS) entry which is preliminary data.</text>
</comment>
<reference evidence="1" key="1">
    <citation type="journal article" date="2023" name="Front. Mar. Sci.">
        <title>A new Merluccius polli reference genome to investigate the effects of global change in West African waters.</title>
        <authorList>
            <person name="Mateo J.L."/>
            <person name="Blanco-Fernandez C."/>
            <person name="Garcia-Vazquez E."/>
            <person name="Machado-Schiaffino G."/>
        </authorList>
    </citation>
    <scope>NUCLEOTIDE SEQUENCE</scope>
    <source>
        <strain evidence="1">C29</strain>
        <tissue evidence="1">Fin</tissue>
    </source>
</reference>
<dbReference type="EMBL" id="JAOPHQ010002562">
    <property type="protein sequence ID" value="KAK0146677.1"/>
    <property type="molecule type" value="Genomic_DNA"/>
</dbReference>
<evidence type="ECO:0000313" key="2">
    <source>
        <dbReference type="Proteomes" id="UP001174136"/>
    </source>
</evidence>
<gene>
    <name evidence="1" type="ORF">N1851_014015</name>
</gene>
<sequence length="60" mass="7009">MREKEVCAELRMDRTPKLRFGEVPLDAFWLSAATEYHIISGMLLQNRHRCPTKVSKSTLF</sequence>
<evidence type="ECO:0000313" key="1">
    <source>
        <dbReference type="EMBL" id="KAK0146677.1"/>
    </source>
</evidence>
<keyword evidence="2" id="KW-1185">Reference proteome</keyword>
<organism evidence="1 2">
    <name type="scientific">Merluccius polli</name>
    <name type="common">Benguela hake</name>
    <name type="synonym">Merluccius cadenati</name>
    <dbReference type="NCBI Taxonomy" id="89951"/>
    <lineage>
        <taxon>Eukaryota</taxon>
        <taxon>Metazoa</taxon>
        <taxon>Chordata</taxon>
        <taxon>Craniata</taxon>
        <taxon>Vertebrata</taxon>
        <taxon>Euteleostomi</taxon>
        <taxon>Actinopterygii</taxon>
        <taxon>Neopterygii</taxon>
        <taxon>Teleostei</taxon>
        <taxon>Neoteleostei</taxon>
        <taxon>Acanthomorphata</taxon>
        <taxon>Zeiogadaria</taxon>
        <taxon>Gadariae</taxon>
        <taxon>Gadiformes</taxon>
        <taxon>Gadoidei</taxon>
        <taxon>Merlucciidae</taxon>
        <taxon>Merluccius</taxon>
    </lineage>
</organism>
<name>A0AA47P4S2_MERPO</name>
<accession>A0AA47P4S2</accession>
<dbReference type="AlphaFoldDB" id="A0AA47P4S2"/>
<proteinExistence type="predicted"/>
<protein>
    <submittedName>
        <fullName evidence="1">Uncharacterized protein</fullName>
    </submittedName>
</protein>
<dbReference type="Proteomes" id="UP001174136">
    <property type="component" value="Unassembled WGS sequence"/>
</dbReference>